<dbReference type="EMBL" id="BK016109">
    <property type="protein sequence ID" value="DAF95676.1"/>
    <property type="molecule type" value="Genomic_DNA"/>
</dbReference>
<organism evidence="1">
    <name type="scientific">Myoviridae sp. ctCo31</name>
    <dbReference type="NCBI Taxonomy" id="2825053"/>
    <lineage>
        <taxon>Viruses</taxon>
        <taxon>Duplodnaviria</taxon>
        <taxon>Heunggongvirae</taxon>
        <taxon>Uroviricota</taxon>
        <taxon>Caudoviricetes</taxon>
    </lineage>
</organism>
<reference evidence="1" key="1">
    <citation type="journal article" date="2021" name="Proc. Natl. Acad. Sci. U.S.A.">
        <title>A Catalog of Tens of Thousands of Viruses from Human Metagenomes Reveals Hidden Associations with Chronic Diseases.</title>
        <authorList>
            <person name="Tisza M.J."/>
            <person name="Buck C.B."/>
        </authorList>
    </citation>
    <scope>NUCLEOTIDE SEQUENCE</scope>
    <source>
        <strain evidence="1">CtCo31</strain>
    </source>
</reference>
<protein>
    <submittedName>
        <fullName evidence="1">Uncharacterized protein</fullName>
    </submittedName>
</protein>
<sequence length="96" mass="11149">MKYTKIDAPIVNTQQVKLNREFITIPSTYDGIRIRGDYDRLTVYLCSFEPDTEWVFAIVELDDTEAIDGCIRTEHDIYDGYDIDAAIEHVLEQSKE</sequence>
<proteinExistence type="predicted"/>
<accession>A0A8S5UMM9</accession>
<name>A0A8S5UMM9_9CAUD</name>
<evidence type="ECO:0000313" key="1">
    <source>
        <dbReference type="EMBL" id="DAF95676.1"/>
    </source>
</evidence>